<dbReference type="Proteomes" id="UP000013276">
    <property type="component" value="Unassembled WGS sequence"/>
</dbReference>
<protein>
    <submittedName>
        <fullName evidence="1">Uncharacterized protein</fullName>
    </submittedName>
</protein>
<proteinExistence type="predicted"/>
<name>N9DBC5_9GAMM</name>
<keyword evidence="2" id="KW-1185">Reference proteome</keyword>
<organism evidence="1 2">
    <name type="scientific">Acinetobacter ursingii ANC 3649</name>
    <dbReference type="NCBI Taxonomy" id="1257043"/>
    <lineage>
        <taxon>Bacteria</taxon>
        <taxon>Pseudomonadati</taxon>
        <taxon>Pseudomonadota</taxon>
        <taxon>Gammaproteobacteria</taxon>
        <taxon>Moraxellales</taxon>
        <taxon>Moraxellaceae</taxon>
        <taxon>Acinetobacter</taxon>
    </lineage>
</organism>
<reference evidence="1 2" key="1">
    <citation type="submission" date="2013-02" db="EMBL/GenBank/DDBJ databases">
        <title>The Genome Sequence of Acinetobacter ursingii NIPH ANC_3649.</title>
        <authorList>
            <consortium name="The Broad Institute Genome Sequencing Platform"/>
            <consortium name="The Broad Institute Genome Sequencing Center for Infectious Disease"/>
            <person name="Cerqueira G."/>
            <person name="Feldgarden M."/>
            <person name="Courvalin P."/>
            <person name="Perichon B."/>
            <person name="Grillot-Courvalin C."/>
            <person name="Clermont D."/>
            <person name="Rocha E."/>
            <person name="Yoon E.-J."/>
            <person name="Nemec A."/>
            <person name="Walker B."/>
            <person name="Young S.K."/>
            <person name="Zeng Q."/>
            <person name="Gargeya S."/>
            <person name="Fitzgerald M."/>
            <person name="Haas B."/>
            <person name="Abouelleil A."/>
            <person name="Alvarado L."/>
            <person name="Arachchi H.M."/>
            <person name="Berlin A.M."/>
            <person name="Chapman S.B."/>
            <person name="Dewar J."/>
            <person name="Goldberg J."/>
            <person name="Griggs A."/>
            <person name="Gujja S."/>
            <person name="Hansen M."/>
            <person name="Howarth C."/>
            <person name="Imamovic A."/>
            <person name="Larimer J."/>
            <person name="McCowan C."/>
            <person name="Murphy C."/>
            <person name="Neiman D."/>
            <person name="Pearson M."/>
            <person name="Priest M."/>
            <person name="Roberts A."/>
            <person name="Saif S."/>
            <person name="Shea T."/>
            <person name="Sisk P."/>
            <person name="Sykes S."/>
            <person name="Wortman J."/>
            <person name="Nusbaum C."/>
            <person name="Birren B."/>
        </authorList>
    </citation>
    <scope>NUCLEOTIDE SEQUENCE [LARGE SCALE GENOMIC DNA]</scope>
    <source>
        <strain evidence="1 2">ANC 3649</strain>
    </source>
</reference>
<dbReference type="HOGENOM" id="CLU_3371548_0_0_6"/>
<sequence length="34" mass="3953">MGYKEIKCLGFKFFNSDPRGETDFALDFRATLPH</sequence>
<accession>N9DBC5</accession>
<comment type="caution">
    <text evidence="1">The sequence shown here is derived from an EMBL/GenBank/DDBJ whole genome shotgun (WGS) entry which is preliminary data.</text>
</comment>
<evidence type="ECO:0000313" key="2">
    <source>
        <dbReference type="Proteomes" id="UP000013276"/>
    </source>
</evidence>
<evidence type="ECO:0000313" key="1">
    <source>
        <dbReference type="EMBL" id="ENV77803.1"/>
    </source>
</evidence>
<dbReference type="AlphaFoldDB" id="N9DBC5"/>
<gene>
    <name evidence="1" type="ORF">F942_03513</name>
</gene>
<dbReference type="EMBL" id="APQC01000030">
    <property type="protein sequence ID" value="ENV77803.1"/>
    <property type="molecule type" value="Genomic_DNA"/>
</dbReference>
<dbReference type="PATRIC" id="fig|1257043.3.peg.3439"/>